<comment type="caution">
    <text evidence="2">The sequence shown here is derived from an EMBL/GenBank/DDBJ whole genome shotgun (WGS) entry which is preliminary data.</text>
</comment>
<feature type="compositionally biased region" description="Low complexity" evidence="1">
    <location>
        <begin position="111"/>
        <end position="122"/>
    </location>
</feature>
<sequence>MASGYYCNPPFHSDPDAEWDTVCYGPFWMSMHPWTRDPGPGIYTSEESCTAAIEGIPDSGVQCYYDRSACLKVWHAQCAAGKHPHPAPACPKPESPDLSSSFAGLSVSELPPASSTSQSTPAIPRQPELYYALRGQNEVYDHYHFALERLAKFQHMLGIDYIMHASAGYEYITLVANGMDHDEALAALSEEGQSGGGCYDEMDDSMGDASTTTSDVELDSDSSGSGFDSDIEY</sequence>
<feature type="region of interest" description="Disordered" evidence="1">
    <location>
        <begin position="191"/>
        <end position="233"/>
    </location>
</feature>
<keyword evidence="3" id="KW-1185">Reference proteome</keyword>
<feature type="compositionally biased region" description="Low complexity" evidence="1">
    <location>
        <begin position="221"/>
        <end position="233"/>
    </location>
</feature>
<dbReference type="AlphaFoldDB" id="A0A8H6YQV0"/>
<accession>A0A8H6YQV0</accession>
<reference evidence="2" key="1">
    <citation type="submission" date="2020-05" db="EMBL/GenBank/DDBJ databases">
        <title>Mycena genomes resolve the evolution of fungal bioluminescence.</title>
        <authorList>
            <person name="Tsai I.J."/>
        </authorList>
    </citation>
    <scope>NUCLEOTIDE SEQUENCE</scope>
    <source>
        <strain evidence="2">CCC161011</strain>
    </source>
</reference>
<feature type="region of interest" description="Disordered" evidence="1">
    <location>
        <begin position="85"/>
        <end position="122"/>
    </location>
</feature>
<protein>
    <submittedName>
        <fullName evidence="2">Uncharacterized protein</fullName>
    </submittedName>
</protein>
<proteinExistence type="predicted"/>
<evidence type="ECO:0000313" key="2">
    <source>
        <dbReference type="EMBL" id="KAF7365568.1"/>
    </source>
</evidence>
<dbReference type="EMBL" id="JACAZI010000003">
    <property type="protein sequence ID" value="KAF7365568.1"/>
    <property type="molecule type" value="Genomic_DNA"/>
</dbReference>
<organism evidence="2 3">
    <name type="scientific">Mycena venus</name>
    <dbReference type="NCBI Taxonomy" id="2733690"/>
    <lineage>
        <taxon>Eukaryota</taxon>
        <taxon>Fungi</taxon>
        <taxon>Dikarya</taxon>
        <taxon>Basidiomycota</taxon>
        <taxon>Agaricomycotina</taxon>
        <taxon>Agaricomycetes</taxon>
        <taxon>Agaricomycetidae</taxon>
        <taxon>Agaricales</taxon>
        <taxon>Marasmiineae</taxon>
        <taxon>Mycenaceae</taxon>
        <taxon>Mycena</taxon>
    </lineage>
</organism>
<name>A0A8H6YQV0_9AGAR</name>
<dbReference type="OrthoDB" id="3070508at2759"/>
<gene>
    <name evidence="2" type="ORF">MVEN_00430100</name>
</gene>
<evidence type="ECO:0000313" key="3">
    <source>
        <dbReference type="Proteomes" id="UP000620124"/>
    </source>
</evidence>
<dbReference type="Proteomes" id="UP000620124">
    <property type="component" value="Unassembled WGS sequence"/>
</dbReference>
<evidence type="ECO:0000256" key="1">
    <source>
        <dbReference type="SAM" id="MobiDB-lite"/>
    </source>
</evidence>